<evidence type="ECO:0000313" key="3">
    <source>
        <dbReference type="Proteomes" id="UP000478636"/>
    </source>
</evidence>
<comment type="caution">
    <text evidence="2">The sequence shown here is derived from an EMBL/GenBank/DDBJ whole genome shotgun (WGS) entry which is preliminary data.</text>
</comment>
<keyword evidence="1" id="KW-0472">Membrane</keyword>
<feature type="transmembrane region" description="Helical" evidence="1">
    <location>
        <begin position="506"/>
        <end position="527"/>
    </location>
</feature>
<feature type="transmembrane region" description="Helical" evidence="1">
    <location>
        <begin position="82"/>
        <end position="103"/>
    </location>
</feature>
<dbReference type="EMBL" id="WSZI01000013">
    <property type="protein sequence ID" value="MWN21215.1"/>
    <property type="molecule type" value="Genomic_DNA"/>
</dbReference>
<organism evidence="2 3">
    <name type="scientific">Leuconostoc lactis</name>
    <dbReference type="NCBI Taxonomy" id="1246"/>
    <lineage>
        <taxon>Bacteria</taxon>
        <taxon>Bacillati</taxon>
        <taxon>Bacillota</taxon>
        <taxon>Bacilli</taxon>
        <taxon>Lactobacillales</taxon>
        <taxon>Lactobacillaceae</taxon>
        <taxon>Leuconostoc</taxon>
    </lineage>
</organism>
<keyword evidence="1" id="KW-1133">Transmembrane helix</keyword>
<feature type="transmembrane region" description="Helical" evidence="1">
    <location>
        <begin position="343"/>
        <end position="366"/>
    </location>
</feature>
<name>A0A6L7A799_LEULA</name>
<dbReference type="RefSeq" id="WP_252968205.1">
    <property type="nucleotide sequence ID" value="NZ_DAITWI010000001.1"/>
</dbReference>
<feature type="transmembrane region" description="Helical" evidence="1">
    <location>
        <begin position="53"/>
        <end position="70"/>
    </location>
</feature>
<evidence type="ECO:0000256" key="1">
    <source>
        <dbReference type="SAM" id="Phobius"/>
    </source>
</evidence>
<sequence length="534" mass="58518">MNNKLAKTTQLTWFYLKKDWLILTLWFVIVGGLNLVIAAIYNQIYGTPAQVQSIVTTLKTPAMIALFGLLPPLKTYTTFDIAVGEMLLFTIMMMVVMNFQLVIKNTRAEEEKGVNELLRSLAVGKFAQPVAVLIEVMSINVAIALTGLSYRVLNGATWPATLLFVAGLLSSGLLFMSIGLLTAQLARQARLATAMGYLIFGVMFVGRMVTDTVKPQLTWLSPLGWVEKSQIGATNNWLPVILLVCLSLVIIGGSLWLLATRDLGTGLVSISAGSATAPKSLRGWLSLQVRLERTSFVIWLLGLSTLGMSYGAIFHQIKQLAADNAVLKNLLGTSKMTQLGDQIVLVFMHTILIMPVTVASIAGLIAMGRFKRDLENGTIDLISAHAISRLRLYVGYVGSGVLFTLGAWLAAIYSMFVAQAIVMPTPITITKFNAVAVNAFPILLFFVGLAAILLGWLPKWYRLVYLVLGLNFYMLYLGKMLKMPEWLIQVMPSSWVAQAPLSAIDWGSWVVVLTLTLALIGLGYLGYRQGDLRD</sequence>
<feature type="transmembrane region" description="Helical" evidence="1">
    <location>
        <begin position="463"/>
        <end position="481"/>
    </location>
</feature>
<dbReference type="Proteomes" id="UP000478636">
    <property type="component" value="Unassembled WGS sequence"/>
</dbReference>
<dbReference type="AlphaFoldDB" id="A0A6L7A799"/>
<feature type="transmembrane region" description="Helical" evidence="1">
    <location>
        <begin position="296"/>
        <end position="317"/>
    </location>
</feature>
<feature type="transmembrane region" description="Helical" evidence="1">
    <location>
        <begin position="189"/>
        <end position="209"/>
    </location>
</feature>
<feature type="transmembrane region" description="Helical" evidence="1">
    <location>
        <begin position="237"/>
        <end position="259"/>
    </location>
</feature>
<evidence type="ECO:0000313" key="2">
    <source>
        <dbReference type="EMBL" id="MWN21215.1"/>
    </source>
</evidence>
<evidence type="ECO:0008006" key="4">
    <source>
        <dbReference type="Google" id="ProtNLM"/>
    </source>
</evidence>
<keyword evidence="1" id="KW-0812">Transmembrane</keyword>
<gene>
    <name evidence="2" type="ORF">GQS40_05960</name>
</gene>
<feature type="transmembrane region" description="Helical" evidence="1">
    <location>
        <begin position="436"/>
        <end position="456"/>
    </location>
</feature>
<protein>
    <recommendedName>
        <fullName evidence="4">ABC transporter permease</fullName>
    </recommendedName>
</protein>
<feature type="transmembrane region" description="Helical" evidence="1">
    <location>
        <begin position="162"/>
        <end position="182"/>
    </location>
</feature>
<feature type="transmembrane region" description="Helical" evidence="1">
    <location>
        <begin position="393"/>
        <end position="416"/>
    </location>
</feature>
<feature type="transmembrane region" description="Helical" evidence="1">
    <location>
        <begin position="130"/>
        <end position="150"/>
    </location>
</feature>
<reference evidence="2 3" key="1">
    <citation type="submission" date="2019-12" db="EMBL/GenBank/DDBJ databases">
        <title>Complete genome sequence of Leuconostoc lactis strain AVN1 provides insights into metabolic potential.</title>
        <authorList>
            <person name="Besrour N."/>
            <person name="Najjari A."/>
            <person name="Fhoula I."/>
            <person name="Jaballah S."/>
            <person name="Klibi N."/>
            <person name="Ouzari H.I."/>
        </authorList>
    </citation>
    <scope>NUCLEOTIDE SEQUENCE [LARGE SCALE GENOMIC DNA]</scope>
    <source>
        <strain evidence="2 3">AVN1</strain>
    </source>
</reference>
<feature type="transmembrane region" description="Helical" evidence="1">
    <location>
        <begin position="20"/>
        <end position="41"/>
    </location>
</feature>
<accession>A0A6L7A799</accession>
<proteinExistence type="predicted"/>